<protein>
    <submittedName>
        <fullName evidence="1">Sulfotransferase family protein</fullName>
    </submittedName>
</protein>
<dbReference type="AlphaFoldDB" id="A0A450RZ18"/>
<dbReference type="SUPFAM" id="SSF52540">
    <property type="entry name" value="P-loop containing nucleoside triphosphate hydrolases"/>
    <property type="match status" value="1"/>
</dbReference>
<organism evidence="1">
    <name type="scientific">Candidatus Kentrum sp. DK</name>
    <dbReference type="NCBI Taxonomy" id="2126562"/>
    <lineage>
        <taxon>Bacteria</taxon>
        <taxon>Pseudomonadati</taxon>
        <taxon>Pseudomonadota</taxon>
        <taxon>Gammaproteobacteria</taxon>
        <taxon>Candidatus Kentrum</taxon>
    </lineage>
</organism>
<dbReference type="GO" id="GO:0016740">
    <property type="term" value="F:transferase activity"/>
    <property type="evidence" value="ECO:0007669"/>
    <property type="project" value="UniProtKB-KW"/>
</dbReference>
<dbReference type="PANTHER" id="PTHR36451">
    <property type="entry name" value="PAPS-DEPENDENT SULFOTRANSFERASE STF3"/>
    <property type="match status" value="1"/>
</dbReference>
<dbReference type="EMBL" id="CAADEY010000008">
    <property type="protein sequence ID" value="VFJ44512.1"/>
    <property type="molecule type" value="Genomic_DNA"/>
</dbReference>
<dbReference type="Pfam" id="PF13469">
    <property type="entry name" value="Sulfotransfer_3"/>
    <property type="match status" value="1"/>
</dbReference>
<dbReference type="Gene3D" id="3.40.50.300">
    <property type="entry name" value="P-loop containing nucleotide triphosphate hydrolases"/>
    <property type="match status" value="1"/>
</dbReference>
<dbReference type="InterPro" id="IPR027417">
    <property type="entry name" value="P-loop_NTPase"/>
</dbReference>
<gene>
    <name evidence="1" type="ORF">BECKDK2373C_GA0170839_100851</name>
</gene>
<reference evidence="1" key="1">
    <citation type="submission" date="2019-02" db="EMBL/GenBank/DDBJ databases">
        <authorList>
            <person name="Gruber-Vodicka R. H."/>
            <person name="Seah K. B. B."/>
        </authorList>
    </citation>
    <scope>NUCLEOTIDE SEQUENCE</scope>
    <source>
        <strain evidence="1">BECK_DK161</strain>
    </source>
</reference>
<dbReference type="InterPro" id="IPR052736">
    <property type="entry name" value="Stf3_sulfotransferase"/>
</dbReference>
<sequence length="371" mass="42813">MAAMPAAKQKTSPLFTEPLLEKAIKQTGLTGFGPDDFREPLDILLESLREEARLSKRGVFIMTQTILRLLVNRLRMEKAFIDAPSLNETPIPRPLFILGLPRTGTTFLHNLLACDPNARWLRLWEGLYPAPPPRSLREDPRIGQVQQWVATFEKAAPGLASAHKLEPQGPEECLWLMEHTFADLIFELRVHVPGYARWLVAHEADVVFYQYYRRQLQMLGAHCRGKYWVLKAPRHLPGLAGLLAMFPDARIVQTHRATEEVLPSLCSLCERLRTAFSDRVDKHAIGAHWRWRLDRIREQSDGNRARGRSGQFLDIAYEDLIRDPLGTVRKIHDHHGYEYSDRFEANMRIWLADNPQHKHGAHRYTRTEYGL</sequence>
<evidence type="ECO:0000313" key="1">
    <source>
        <dbReference type="EMBL" id="VFJ44512.1"/>
    </source>
</evidence>
<keyword evidence="1" id="KW-0808">Transferase</keyword>
<proteinExistence type="predicted"/>
<accession>A0A450RZ18</accession>
<dbReference type="PANTHER" id="PTHR36451:SF1">
    <property type="entry name" value="OMEGA-HYDROXY-BETA-DIHYDROMENAQUINONE-9 SULFOTRANSFERASE STF3"/>
    <property type="match status" value="1"/>
</dbReference>
<name>A0A450RZ18_9GAMM</name>